<sequence length="54" mass="5829">MKKALNIISAVLLAFVDGKKVAIALNEAAEIETGTPQSKIDITNKTFTLYPSHI</sequence>
<proteinExistence type="predicted"/>
<comment type="caution">
    <text evidence="1">The sequence shown here is derived from an EMBL/GenBank/DDBJ whole genome shotgun (WGS) entry which is preliminary data.</text>
</comment>
<protein>
    <submittedName>
        <fullName evidence="1">Uncharacterized protein</fullName>
    </submittedName>
</protein>
<gene>
    <name evidence="1" type="ORF">WAZ07_01245</name>
</gene>
<name>A0ABU8FB93_9BACI</name>
<organism evidence="1 2">
    <name type="scientific">Bacillus bruguierae</name>
    <dbReference type="NCBI Taxonomy" id="3127667"/>
    <lineage>
        <taxon>Bacteria</taxon>
        <taxon>Bacillati</taxon>
        <taxon>Bacillota</taxon>
        <taxon>Bacilli</taxon>
        <taxon>Bacillales</taxon>
        <taxon>Bacillaceae</taxon>
        <taxon>Bacillus</taxon>
    </lineage>
</organism>
<keyword evidence="2" id="KW-1185">Reference proteome</keyword>
<accession>A0ABU8FB93</accession>
<dbReference type="EMBL" id="JBAWSX010000001">
    <property type="protein sequence ID" value="MEI4799961.1"/>
    <property type="molecule type" value="Genomic_DNA"/>
</dbReference>
<evidence type="ECO:0000313" key="1">
    <source>
        <dbReference type="EMBL" id="MEI4799961.1"/>
    </source>
</evidence>
<evidence type="ECO:0000313" key="2">
    <source>
        <dbReference type="Proteomes" id="UP001372526"/>
    </source>
</evidence>
<dbReference type="RefSeq" id="WP_336471428.1">
    <property type="nucleotide sequence ID" value="NZ_JBAWSX010000001.1"/>
</dbReference>
<dbReference type="Proteomes" id="UP001372526">
    <property type="component" value="Unassembled WGS sequence"/>
</dbReference>
<reference evidence="1 2" key="1">
    <citation type="submission" date="2024-01" db="EMBL/GenBank/DDBJ databases">
        <title>Seven novel Bacillus-like species.</title>
        <authorList>
            <person name="Liu G."/>
        </authorList>
    </citation>
    <scope>NUCLEOTIDE SEQUENCE [LARGE SCALE GENOMIC DNA]</scope>
    <source>
        <strain evidence="1 2">FJAT-51639</strain>
    </source>
</reference>